<evidence type="ECO:0000313" key="3">
    <source>
        <dbReference type="Proteomes" id="UP001152561"/>
    </source>
</evidence>
<dbReference type="InterPro" id="IPR026960">
    <property type="entry name" value="RVT-Znf"/>
</dbReference>
<protein>
    <recommendedName>
        <fullName evidence="1">Reverse transcriptase zinc-binding domain-containing protein</fullName>
    </recommendedName>
</protein>
<dbReference type="EMBL" id="JAJAGQ010000021">
    <property type="protein sequence ID" value="KAJ8531186.1"/>
    <property type="molecule type" value="Genomic_DNA"/>
</dbReference>
<proteinExistence type="predicted"/>
<comment type="caution">
    <text evidence="2">The sequence shown here is derived from an EMBL/GenBank/DDBJ whole genome shotgun (WGS) entry which is preliminary data.</text>
</comment>
<dbReference type="PANTHER" id="PTHR36617:SF15">
    <property type="entry name" value="REVERSE TRANSCRIPTASE ZINC-BINDING DOMAIN-CONTAINING PROTEIN"/>
    <property type="match status" value="1"/>
</dbReference>
<dbReference type="OrthoDB" id="1305258at2759"/>
<evidence type="ECO:0000259" key="1">
    <source>
        <dbReference type="Pfam" id="PF13966"/>
    </source>
</evidence>
<dbReference type="Proteomes" id="UP001152561">
    <property type="component" value="Unassembled WGS sequence"/>
</dbReference>
<dbReference type="PANTHER" id="PTHR36617">
    <property type="entry name" value="PROTEIN, PUTATIVE-RELATED"/>
    <property type="match status" value="1"/>
</dbReference>
<evidence type="ECO:0000313" key="2">
    <source>
        <dbReference type="EMBL" id="KAJ8531186.1"/>
    </source>
</evidence>
<reference evidence="3" key="1">
    <citation type="journal article" date="2023" name="Proc. Natl. Acad. Sci. U.S.A.">
        <title>Genomic and structural basis for evolution of tropane alkaloid biosynthesis.</title>
        <authorList>
            <person name="Wanga Y.-J."/>
            <person name="Taina T."/>
            <person name="Yua J.-Y."/>
            <person name="Lia J."/>
            <person name="Xua B."/>
            <person name="Chenc J."/>
            <person name="D'Auriad J.C."/>
            <person name="Huanga J.-P."/>
            <person name="Huanga S.-X."/>
        </authorList>
    </citation>
    <scope>NUCLEOTIDE SEQUENCE [LARGE SCALE GENOMIC DNA]</scope>
    <source>
        <strain evidence="3">cv. KIB-2019</strain>
    </source>
</reference>
<accession>A0A9Q1LB86</accession>
<feature type="domain" description="Reverse transcriptase zinc-binding" evidence="1">
    <location>
        <begin position="100"/>
        <end position="183"/>
    </location>
</feature>
<keyword evidence="3" id="KW-1185">Reference proteome</keyword>
<dbReference type="Pfam" id="PF13966">
    <property type="entry name" value="zf-RVT"/>
    <property type="match status" value="1"/>
</dbReference>
<organism evidence="2 3">
    <name type="scientific">Anisodus acutangulus</name>
    <dbReference type="NCBI Taxonomy" id="402998"/>
    <lineage>
        <taxon>Eukaryota</taxon>
        <taxon>Viridiplantae</taxon>
        <taxon>Streptophyta</taxon>
        <taxon>Embryophyta</taxon>
        <taxon>Tracheophyta</taxon>
        <taxon>Spermatophyta</taxon>
        <taxon>Magnoliopsida</taxon>
        <taxon>eudicotyledons</taxon>
        <taxon>Gunneridae</taxon>
        <taxon>Pentapetalae</taxon>
        <taxon>asterids</taxon>
        <taxon>lamiids</taxon>
        <taxon>Solanales</taxon>
        <taxon>Solanaceae</taxon>
        <taxon>Solanoideae</taxon>
        <taxon>Hyoscyameae</taxon>
        <taxon>Anisodus</taxon>
    </lineage>
</organism>
<name>A0A9Q1LB86_9SOLA</name>
<sequence length="236" mass="28031">MCKIKRNVDKSILWKVGKSEVSFWFDKWCNLGPLCDYLPEGFNSGKLKLNEVLIDEEWNWYDWDTIIPQHVMVDIEGMGININPSIPDKPIWMLDNSGKFSMASAWQLLRQKQPKTWINSSTWQKELPFKMCFFVWRSLRDRVPTDQRVRRMGFAVPSRCCKESNIETIGHLMYFGTYAQSLWKIVCGPLGITFKDILYRLLLIKWWSWKNHNPVYDLICKCLPIITSWEILRKQL</sequence>
<gene>
    <name evidence="2" type="ORF">K7X08_026620</name>
</gene>
<dbReference type="AlphaFoldDB" id="A0A9Q1LB86"/>